<feature type="non-terminal residue" evidence="1">
    <location>
        <position position="1"/>
    </location>
</feature>
<evidence type="ECO:0000313" key="2">
    <source>
        <dbReference type="Proteomes" id="UP000276133"/>
    </source>
</evidence>
<dbReference type="AlphaFoldDB" id="A0A3M7P4J1"/>
<sequence length="49" mass="5595">TMCHRVTCKTCNKPTWAGCGMHIEQALKNVPVEDRCKCDKSRIERCIIS</sequence>
<comment type="caution">
    <text evidence="1">The sequence shown here is derived from an EMBL/GenBank/DDBJ whole genome shotgun (WGS) entry which is preliminary data.</text>
</comment>
<reference evidence="1 2" key="1">
    <citation type="journal article" date="2018" name="Sci. Rep.">
        <title>Genomic signatures of local adaptation to the degree of environmental predictability in rotifers.</title>
        <authorList>
            <person name="Franch-Gras L."/>
            <person name="Hahn C."/>
            <person name="Garcia-Roger E.M."/>
            <person name="Carmona M.J."/>
            <person name="Serra M."/>
            <person name="Gomez A."/>
        </authorList>
    </citation>
    <scope>NUCLEOTIDE SEQUENCE [LARGE SCALE GENOMIC DNA]</scope>
    <source>
        <strain evidence="1">HYR1</strain>
    </source>
</reference>
<dbReference type="Proteomes" id="UP000276133">
    <property type="component" value="Unassembled WGS sequence"/>
</dbReference>
<dbReference type="PANTHER" id="PTHR34724:SF2">
    <property type="entry name" value="OS12G0596101 PROTEIN"/>
    <property type="match status" value="1"/>
</dbReference>
<dbReference type="PANTHER" id="PTHR34724">
    <property type="entry name" value="OS12G0596101 PROTEIN"/>
    <property type="match status" value="1"/>
</dbReference>
<gene>
    <name evidence="1" type="ORF">BpHYR1_021487</name>
</gene>
<evidence type="ECO:0000313" key="1">
    <source>
        <dbReference type="EMBL" id="RMZ93943.1"/>
    </source>
</evidence>
<dbReference type="OrthoDB" id="88410at2759"/>
<accession>A0A3M7P4J1</accession>
<proteinExistence type="predicted"/>
<protein>
    <submittedName>
        <fullName evidence="1">Uncharacterized protein</fullName>
    </submittedName>
</protein>
<name>A0A3M7P4J1_BRAPC</name>
<organism evidence="1 2">
    <name type="scientific">Brachionus plicatilis</name>
    <name type="common">Marine rotifer</name>
    <name type="synonym">Brachionus muelleri</name>
    <dbReference type="NCBI Taxonomy" id="10195"/>
    <lineage>
        <taxon>Eukaryota</taxon>
        <taxon>Metazoa</taxon>
        <taxon>Spiralia</taxon>
        <taxon>Gnathifera</taxon>
        <taxon>Rotifera</taxon>
        <taxon>Eurotatoria</taxon>
        <taxon>Monogononta</taxon>
        <taxon>Pseudotrocha</taxon>
        <taxon>Ploima</taxon>
        <taxon>Brachionidae</taxon>
        <taxon>Brachionus</taxon>
    </lineage>
</organism>
<dbReference type="EMBL" id="REGN01013419">
    <property type="protein sequence ID" value="RMZ93943.1"/>
    <property type="molecule type" value="Genomic_DNA"/>
</dbReference>
<keyword evidence="2" id="KW-1185">Reference proteome</keyword>